<evidence type="ECO:0000313" key="2">
    <source>
        <dbReference type="Proteomes" id="UP000594063"/>
    </source>
</evidence>
<sequence length="122" mass="14791">MKSRSWSDEFEEQILQNFGFCKDPPEEEERKSKIKKLIREELNKNPVLSNVLRENKAEGKFIKEYTNRIIRCNWSDRIIIENICYNINSKRPIDLAFTWRNTKQGHEYWRKINDIVINELSK</sequence>
<name>A0A7M1RWL2_9CAUD</name>
<reference evidence="1 2" key="1">
    <citation type="submission" date="2020-07" db="EMBL/GenBank/DDBJ databases">
        <title>Taxonomic proposal: Crassvirales, a new order of highly abundant and diverse bacterial viruses.</title>
        <authorList>
            <person name="Shkoporov A.N."/>
            <person name="Stockdale S.R."/>
            <person name="Guerin E."/>
            <person name="Ross R.P."/>
            <person name="Hill C."/>
        </authorList>
    </citation>
    <scope>NUCLEOTIDE SEQUENCE [LARGE SCALE GENOMIC DNA]</scope>
</reference>
<protein>
    <submittedName>
        <fullName evidence="1">Uncharacterized protein</fullName>
    </submittedName>
</protein>
<organism evidence="1 2">
    <name type="scientific">uncultured phage cr1_1</name>
    <dbReference type="NCBI Taxonomy" id="2772064"/>
    <lineage>
        <taxon>Viruses</taxon>
        <taxon>Duplodnaviria</taxon>
        <taxon>Heunggongvirae</taxon>
        <taxon>Uroviricota</taxon>
        <taxon>Caudoviricetes</taxon>
        <taxon>Crassvirales</taxon>
        <taxon>Suoliviridae</taxon>
        <taxon>Boorivirinae</taxon>
        <taxon>Culoivirus</taxon>
        <taxon>Culoivirus americanus</taxon>
    </lineage>
</organism>
<accession>A0A7M1RWL2</accession>
<dbReference type="GeneID" id="65128978"/>
<dbReference type="EMBL" id="MT774380">
    <property type="protein sequence ID" value="QOR58504.1"/>
    <property type="molecule type" value="Genomic_DNA"/>
</dbReference>
<dbReference type="KEGG" id="vg:65128978"/>
<proteinExistence type="predicted"/>
<evidence type="ECO:0000313" key="1">
    <source>
        <dbReference type="EMBL" id="QOR58504.1"/>
    </source>
</evidence>
<dbReference type="RefSeq" id="YP_010110662.1">
    <property type="nucleotide sequence ID" value="NC_055873.1"/>
</dbReference>
<keyword evidence="2" id="KW-1185">Reference proteome</keyword>
<dbReference type="Proteomes" id="UP000594063">
    <property type="component" value="Segment"/>
</dbReference>